<dbReference type="AlphaFoldDB" id="A0A7C9VCF6"/>
<dbReference type="EMBL" id="JAAMRR010000302">
    <property type="protein sequence ID" value="NGX94768.1"/>
    <property type="molecule type" value="Genomic_DNA"/>
</dbReference>
<evidence type="ECO:0000313" key="2">
    <source>
        <dbReference type="Proteomes" id="UP000480266"/>
    </source>
</evidence>
<accession>A0A7C9VCF6</accession>
<comment type="caution">
    <text evidence="1">The sequence shown here is derived from an EMBL/GenBank/DDBJ whole genome shotgun (WGS) entry which is preliminary data.</text>
</comment>
<proteinExistence type="predicted"/>
<protein>
    <submittedName>
        <fullName evidence="1">Uncharacterized protein</fullName>
    </submittedName>
</protein>
<dbReference type="Proteomes" id="UP000480266">
    <property type="component" value="Unassembled WGS sequence"/>
</dbReference>
<keyword evidence="2" id="KW-1185">Reference proteome</keyword>
<evidence type="ECO:0000313" key="1">
    <source>
        <dbReference type="EMBL" id="NGX94768.1"/>
    </source>
</evidence>
<name>A0A7C9VCF6_9BRAD</name>
<organism evidence="1 2">
    <name type="scientific">Candidatus Afipia apatlaquensis</name>
    <dbReference type="NCBI Taxonomy" id="2712852"/>
    <lineage>
        <taxon>Bacteria</taxon>
        <taxon>Pseudomonadati</taxon>
        <taxon>Pseudomonadota</taxon>
        <taxon>Alphaproteobacteria</taxon>
        <taxon>Hyphomicrobiales</taxon>
        <taxon>Nitrobacteraceae</taxon>
        <taxon>Afipia</taxon>
    </lineage>
</organism>
<reference evidence="1" key="1">
    <citation type="submission" date="2020-02" db="EMBL/GenBank/DDBJ databases">
        <title>Draft genome sequence of Candidatus Afipia apatlaquensis IBT-C3, a potential strain for decolorization of textile dyes.</title>
        <authorList>
            <person name="Sanchez-Reyes A."/>
            <person name="Breton-Deval L."/>
            <person name="Mangelson H."/>
            <person name="Sanchez-Flores A."/>
        </authorList>
    </citation>
    <scope>NUCLEOTIDE SEQUENCE [LARGE SCALE GENOMIC DNA]</scope>
    <source>
        <strain evidence="1">IBT-C3</strain>
    </source>
</reference>
<gene>
    <name evidence="1" type="ORF">G4V63_05900</name>
</gene>
<sequence>MLRRILPPRGGKGWNAVAVVEESASGAKPAGVIARLRDVLTGTSEASLT</sequence>
<feature type="non-terminal residue" evidence="1">
    <location>
        <position position="49"/>
    </location>
</feature>